<accession>A0A173FZV0</accession>
<name>A0A173FZV0_GASCM</name>
<dbReference type="GO" id="GO:0008080">
    <property type="term" value="F:N-acetyltransferase activity"/>
    <property type="evidence" value="ECO:0007669"/>
    <property type="project" value="InterPro"/>
</dbReference>
<dbReference type="InterPro" id="IPR045039">
    <property type="entry name" value="NSI-like"/>
</dbReference>
<dbReference type="SUPFAM" id="SSF55729">
    <property type="entry name" value="Acyl-CoA N-acyltransferases (Nat)"/>
    <property type="match status" value="1"/>
</dbReference>
<dbReference type="Gene3D" id="3.40.630.30">
    <property type="match status" value="1"/>
</dbReference>
<dbReference type="GeneID" id="27983100"/>
<dbReference type="PROSITE" id="PS51186">
    <property type="entry name" value="GNAT"/>
    <property type="match status" value="1"/>
</dbReference>
<evidence type="ECO:0000256" key="2">
    <source>
        <dbReference type="ARBA" id="ARBA00023315"/>
    </source>
</evidence>
<dbReference type="InterPro" id="IPR016181">
    <property type="entry name" value="Acyl_CoA_acyltransferase"/>
</dbReference>
<keyword evidence="1" id="KW-0808">Transferase</keyword>
<reference evidence="4" key="1">
    <citation type="submission" date="2015-11" db="EMBL/GenBank/DDBJ databases">
        <authorList>
            <person name="Zhang Y."/>
            <person name="Guo Z."/>
        </authorList>
    </citation>
    <scope>NUCLEOTIDE SEQUENCE</scope>
</reference>
<evidence type="ECO:0000256" key="1">
    <source>
        <dbReference type="ARBA" id="ARBA00022679"/>
    </source>
</evidence>
<dbReference type="AlphaFoldDB" id="A0A173FZV0"/>
<evidence type="ECO:0000313" key="4">
    <source>
        <dbReference type="EMBL" id="ANH09548.1"/>
    </source>
</evidence>
<organism evidence="4">
    <name type="scientific">Gastroclonium compressum</name>
    <name type="common">Red alga</name>
    <name type="synonym">Coeloseira compressa</name>
    <dbReference type="NCBI Taxonomy" id="1852973"/>
    <lineage>
        <taxon>Eukaryota</taxon>
        <taxon>Rhodophyta</taxon>
        <taxon>Florideophyceae</taxon>
        <taxon>Rhodymeniophycidae</taxon>
        <taxon>Rhodymeniales</taxon>
        <taxon>Champiaceae</taxon>
        <taxon>Coeloseira</taxon>
    </lineage>
</organism>
<dbReference type="GO" id="GO:0005737">
    <property type="term" value="C:cytoplasm"/>
    <property type="evidence" value="ECO:0007669"/>
    <property type="project" value="TreeGrafter"/>
</dbReference>
<keyword evidence="2" id="KW-0012">Acyltransferase</keyword>
<geneLocation type="plastid" evidence="4"/>
<dbReference type="CDD" id="cd04301">
    <property type="entry name" value="NAT_SF"/>
    <property type="match status" value="1"/>
</dbReference>
<gene>
    <name evidence="4" type="primary">orf174</name>
</gene>
<keyword evidence="4" id="KW-0934">Plastid</keyword>
<sequence>MSFWKNFFTSTKIYNKIITKNQVYPLSVDKILLIEGLQIDGQKQRVYISLNNQIDIYDLEKLCDAVGWVRRPVKKVKIAIEHSFLTVSLFCDNDHKRQLIGFARATSDNAFNATIWDVVIHPEFQGHGLGKTLMNQTIKYLRHADISTITLFADPNVVAFYSNLGFVTDPDGVKGMFWYPL</sequence>
<dbReference type="InterPro" id="IPR000182">
    <property type="entry name" value="GNAT_dom"/>
</dbReference>
<dbReference type="PANTHER" id="PTHR43626:SF4">
    <property type="entry name" value="GCN5-RELATED N-ACETYLTRANSFERASE 2, CHLOROPLASTIC"/>
    <property type="match status" value="1"/>
</dbReference>
<dbReference type="RefSeq" id="YP_009257465.1">
    <property type="nucleotide sequence ID" value="NC_030338.1"/>
</dbReference>
<feature type="domain" description="N-acetyltransferase" evidence="3">
    <location>
        <begin position="46"/>
        <end position="181"/>
    </location>
</feature>
<dbReference type="Pfam" id="PF00583">
    <property type="entry name" value="Acetyltransf_1"/>
    <property type="match status" value="1"/>
</dbReference>
<reference evidence="4" key="2">
    <citation type="submission" date="2016-06" db="EMBL/GenBank/DDBJ databases">
        <title>Genomic and phylogenetic analysis of Gastroclonium compressum supports its reinstatement to Coeloseira (Champiaceae, Rhodophyta).</title>
        <authorList>
            <person name="Kilpatrick Z."/>
            <person name="Hughey J.R."/>
        </authorList>
    </citation>
    <scope>NUCLEOTIDE SEQUENCE</scope>
</reference>
<protein>
    <recommendedName>
        <fullName evidence="3">N-acetyltransferase domain-containing protein</fullName>
    </recommendedName>
</protein>
<evidence type="ECO:0000259" key="3">
    <source>
        <dbReference type="PROSITE" id="PS51186"/>
    </source>
</evidence>
<dbReference type="PANTHER" id="PTHR43626">
    <property type="entry name" value="ACYL-COA N-ACYLTRANSFERASE"/>
    <property type="match status" value="1"/>
</dbReference>
<dbReference type="EMBL" id="KU053957">
    <property type="protein sequence ID" value="ANH09548.1"/>
    <property type="molecule type" value="Genomic_DNA"/>
</dbReference>
<proteinExistence type="predicted"/>